<sequence length="415" mass="42187">MMMTVGPRIGIASNPLEAGSADGAAVAAGMGDAFLRMLCGMDSSLTLETGAEPSIEGVPAAEGQENLTIKTFQKLLAVNSGETEPQSAPGDDELTKQEADKLAEGTEAAAMLSIGIAVPTPLAPPTLEGSFALPPAAGQATNSDARAALLASAFATSPAAAMIVAGKAVTAGTAGDDAPTAEPLAKPGMDFKMPLAQEEAQPVSLKPADAKASQPQLADSAAPVEAASVDARPIQPTVLNSFLSAALQPVTGQPAPLEAAAPTAQPGEIVDVTLEQQLDLAHEGEWLDRLARDIARTAGAEGGLRFRLNPEHLGSLHVELTQGQAGASLKLTAETEAARAIIADAQPRLVAEARAQGVRIAETHVDLGSGGHMQSGEQRRQDAEQGHGFVRTSRSGAASESETPGTAANASERYA</sequence>
<dbReference type="EMBL" id="QFFF01000001">
    <property type="protein sequence ID" value="PWG02010.1"/>
    <property type="molecule type" value="Genomic_DNA"/>
</dbReference>
<dbReference type="Gene3D" id="3.30.750.140">
    <property type="match status" value="1"/>
</dbReference>
<dbReference type="Pfam" id="PF02120">
    <property type="entry name" value="Flg_hook"/>
    <property type="match status" value="1"/>
</dbReference>
<keyword evidence="4" id="KW-1185">Reference proteome</keyword>
<name>A0A2U2J0Z3_9SPHN</name>
<gene>
    <name evidence="3" type="ORF">DF286_03355</name>
</gene>
<dbReference type="Proteomes" id="UP000245916">
    <property type="component" value="Unassembled WGS sequence"/>
</dbReference>
<accession>A0A2U2J0Z3</accession>
<evidence type="ECO:0000313" key="3">
    <source>
        <dbReference type="EMBL" id="PWG02010.1"/>
    </source>
</evidence>
<organism evidence="3 4">
    <name type="scientific">Allosphingosinicella humi</name>
    <dbReference type="NCBI Taxonomy" id="2068657"/>
    <lineage>
        <taxon>Bacteria</taxon>
        <taxon>Pseudomonadati</taxon>
        <taxon>Pseudomonadota</taxon>
        <taxon>Alphaproteobacteria</taxon>
        <taxon>Sphingomonadales</taxon>
        <taxon>Sphingomonadaceae</taxon>
        <taxon>Allosphingosinicella</taxon>
    </lineage>
</organism>
<dbReference type="AlphaFoldDB" id="A0A2U2J0Z3"/>
<comment type="caution">
    <text evidence="3">The sequence shown here is derived from an EMBL/GenBank/DDBJ whole genome shotgun (WGS) entry which is preliminary data.</text>
</comment>
<evidence type="ECO:0000256" key="1">
    <source>
        <dbReference type="SAM" id="MobiDB-lite"/>
    </source>
</evidence>
<feature type="compositionally biased region" description="Polar residues" evidence="1">
    <location>
        <begin position="392"/>
        <end position="409"/>
    </location>
</feature>
<evidence type="ECO:0000259" key="2">
    <source>
        <dbReference type="Pfam" id="PF02120"/>
    </source>
</evidence>
<feature type="domain" description="Flagellar hook-length control protein-like C-terminal" evidence="2">
    <location>
        <begin position="298"/>
        <end position="371"/>
    </location>
</feature>
<dbReference type="InterPro" id="IPR021136">
    <property type="entry name" value="Flagellar_hook_control-like_C"/>
</dbReference>
<reference evidence="3 4" key="1">
    <citation type="submission" date="2018-05" db="EMBL/GenBank/DDBJ databases">
        <title>Genome of Sphingosinicella humi QZX222.</title>
        <authorList>
            <person name="Qiao Z."/>
            <person name="Wang G."/>
        </authorList>
    </citation>
    <scope>NUCLEOTIDE SEQUENCE [LARGE SCALE GENOMIC DNA]</scope>
    <source>
        <strain evidence="3 4">QZX222</strain>
    </source>
</reference>
<dbReference type="InterPro" id="IPR038610">
    <property type="entry name" value="FliK-like_C_sf"/>
</dbReference>
<protein>
    <recommendedName>
        <fullName evidence="2">Flagellar hook-length control protein-like C-terminal domain-containing protein</fullName>
    </recommendedName>
</protein>
<dbReference type="CDD" id="cd17470">
    <property type="entry name" value="T3SS_Flik_C"/>
    <property type="match status" value="1"/>
</dbReference>
<feature type="region of interest" description="Disordered" evidence="1">
    <location>
        <begin position="365"/>
        <end position="415"/>
    </location>
</feature>
<evidence type="ECO:0000313" key="4">
    <source>
        <dbReference type="Proteomes" id="UP000245916"/>
    </source>
</evidence>
<proteinExistence type="predicted"/>